<dbReference type="PANTHER" id="PTHR42938">
    <property type="entry name" value="FORMATE DEHYDROGENASE 1"/>
    <property type="match status" value="1"/>
</dbReference>
<name>A0A1V5SV55_9BACT</name>
<dbReference type="Pfam" id="PF00389">
    <property type="entry name" value="2-Hacid_dh"/>
    <property type="match status" value="1"/>
</dbReference>
<dbReference type="InterPro" id="IPR006139">
    <property type="entry name" value="D-isomer_2_OHA_DH_cat_dom"/>
</dbReference>
<dbReference type="EC" id="1.1.1.95" evidence="4"/>
<protein>
    <submittedName>
        <fullName evidence="4">D-3-phosphoglycerate dehydrogenase</fullName>
        <ecNumber evidence="4">1.1.1.95</ecNumber>
    </submittedName>
</protein>
<evidence type="ECO:0000259" key="3">
    <source>
        <dbReference type="Pfam" id="PF02826"/>
    </source>
</evidence>
<evidence type="ECO:0000256" key="1">
    <source>
        <dbReference type="RuleBase" id="RU003719"/>
    </source>
</evidence>
<evidence type="ECO:0000313" key="4">
    <source>
        <dbReference type="EMBL" id="OQA58071.1"/>
    </source>
</evidence>
<proteinExistence type="inferred from homology"/>
<dbReference type="Gene3D" id="3.40.50.720">
    <property type="entry name" value="NAD(P)-binding Rossmann-like Domain"/>
    <property type="match status" value="2"/>
</dbReference>
<keyword evidence="1 4" id="KW-0560">Oxidoreductase</keyword>
<organism evidence="4">
    <name type="scientific">Candidatus Atribacter allofermentans</name>
    <dbReference type="NCBI Taxonomy" id="1852833"/>
    <lineage>
        <taxon>Bacteria</taxon>
        <taxon>Pseudomonadati</taxon>
        <taxon>Atribacterota</taxon>
        <taxon>Atribacteria</taxon>
        <taxon>Atribacterales</taxon>
        <taxon>Atribacteraceae</taxon>
        <taxon>Atribacter</taxon>
    </lineage>
</organism>
<dbReference type="Pfam" id="PF02826">
    <property type="entry name" value="2-Hacid_dh_C"/>
    <property type="match status" value="1"/>
</dbReference>
<gene>
    <name evidence="4" type="primary">serA</name>
    <name evidence="4" type="ORF">BWY41_01116</name>
</gene>
<dbReference type="AlphaFoldDB" id="A0A1V5SV55"/>
<reference evidence="4" key="1">
    <citation type="submission" date="2017-02" db="EMBL/GenBank/DDBJ databases">
        <title>Delving into the versatile metabolic prowess of the omnipresent phylum Bacteroidetes.</title>
        <authorList>
            <person name="Nobu M.K."/>
            <person name="Mei R."/>
            <person name="Narihiro T."/>
            <person name="Kuroda K."/>
            <person name="Liu W.-T."/>
        </authorList>
    </citation>
    <scope>NUCLEOTIDE SEQUENCE</scope>
    <source>
        <strain evidence="4">ADurb.Bin276</strain>
    </source>
</reference>
<dbReference type="EMBL" id="MWBQ01000080">
    <property type="protein sequence ID" value="OQA58071.1"/>
    <property type="molecule type" value="Genomic_DNA"/>
</dbReference>
<dbReference type="PANTHER" id="PTHR42938:SF25">
    <property type="entry name" value="D-ISOMER SPECIFIC 2-HYDROXYACID DEHYDROGENASE FAMILY PROTEIN"/>
    <property type="match status" value="1"/>
</dbReference>
<dbReference type="InterPro" id="IPR036291">
    <property type="entry name" value="NAD(P)-bd_dom_sf"/>
</dbReference>
<feature type="domain" description="D-isomer specific 2-hydroxyacid dehydrogenase catalytic" evidence="2">
    <location>
        <begin position="13"/>
        <end position="315"/>
    </location>
</feature>
<dbReference type="SUPFAM" id="SSF52283">
    <property type="entry name" value="Formate/glycerate dehydrogenase catalytic domain-like"/>
    <property type="match status" value="1"/>
</dbReference>
<feature type="domain" description="D-isomer specific 2-hydroxyacid dehydrogenase NAD-binding" evidence="3">
    <location>
        <begin position="107"/>
        <end position="283"/>
    </location>
</feature>
<accession>A0A1V5SV55</accession>
<evidence type="ECO:0000259" key="2">
    <source>
        <dbReference type="Pfam" id="PF00389"/>
    </source>
</evidence>
<dbReference type="SUPFAM" id="SSF51735">
    <property type="entry name" value="NAD(P)-binding Rossmann-fold domains"/>
    <property type="match status" value="1"/>
</dbReference>
<dbReference type="CDD" id="cd12175">
    <property type="entry name" value="2-Hacid_dh_11"/>
    <property type="match status" value="1"/>
</dbReference>
<dbReference type="GO" id="GO:0051287">
    <property type="term" value="F:NAD binding"/>
    <property type="evidence" value="ECO:0007669"/>
    <property type="project" value="InterPro"/>
</dbReference>
<sequence>MKVLVAGIHFESIIHFLRKNLPEFESYQIPASKVVEEAKDASVIIPTMTRIDRHVINSAPHLKLIQQWGSGLEGVDIQAATENGIAVANVPTHGTGNAESVAEWCVMSAIALSRSFPSIQESVWKGFPWGAPCGNSLMGKTAGIVGVGGIGVELAKRLISFRMKLIGVKKNPHYLPPGLNFEWVKGMNAFPELLSLADYIFLCLPQNEDTRCLFNRKAFQMIKNGAYLINPARGGLIDREALSDALGDERLAGVAMDVFWQEPTSPQDPLLQHPKVLVTPHIAGATDTSYQGIAEGVVKNIRLALSGKIPNNCVNSEVLSQLKWKT</sequence>
<comment type="similarity">
    <text evidence="1">Belongs to the D-isomer specific 2-hydroxyacid dehydrogenase family.</text>
</comment>
<comment type="caution">
    <text evidence="4">The sequence shown here is derived from an EMBL/GenBank/DDBJ whole genome shotgun (WGS) entry which is preliminary data.</text>
</comment>
<dbReference type="InterPro" id="IPR006140">
    <property type="entry name" value="D-isomer_DH_NAD-bd"/>
</dbReference>
<dbReference type="Proteomes" id="UP000485569">
    <property type="component" value="Unassembled WGS sequence"/>
</dbReference>
<dbReference type="GO" id="GO:0004617">
    <property type="term" value="F:phosphoglycerate dehydrogenase activity"/>
    <property type="evidence" value="ECO:0007669"/>
    <property type="project" value="UniProtKB-EC"/>
</dbReference>